<evidence type="ECO:0000313" key="3">
    <source>
        <dbReference type="Proteomes" id="UP000033882"/>
    </source>
</evidence>
<proteinExistence type="predicted"/>
<dbReference type="PROSITE" id="PS50853">
    <property type="entry name" value="FN3"/>
    <property type="match status" value="1"/>
</dbReference>
<evidence type="ECO:0000313" key="2">
    <source>
        <dbReference type="EMBL" id="KKU89699.1"/>
    </source>
</evidence>
<evidence type="ECO:0000259" key="1">
    <source>
        <dbReference type="PROSITE" id="PS50853"/>
    </source>
</evidence>
<reference evidence="2 3" key="1">
    <citation type="journal article" date="2015" name="Nature">
        <title>rRNA introns, odd ribosomes, and small enigmatic genomes across a large radiation of phyla.</title>
        <authorList>
            <person name="Brown C.T."/>
            <person name="Hug L.A."/>
            <person name="Thomas B.C."/>
            <person name="Sharon I."/>
            <person name="Castelle C.J."/>
            <person name="Singh A."/>
            <person name="Wilkins M.J."/>
            <person name="Williams K.H."/>
            <person name="Banfield J.F."/>
        </authorList>
    </citation>
    <scope>NUCLEOTIDE SEQUENCE [LARGE SCALE GENOMIC DNA]</scope>
</reference>
<dbReference type="EMBL" id="LCPB01000010">
    <property type="protein sequence ID" value="KKU89699.1"/>
    <property type="molecule type" value="Genomic_DNA"/>
</dbReference>
<dbReference type="AlphaFoldDB" id="A0A0G1U6K3"/>
<organism evidence="2 3">
    <name type="scientific">Candidatus Wolfebacteria bacterium GW2011_GWA2_47_9b</name>
    <dbReference type="NCBI Taxonomy" id="1619005"/>
    <lineage>
        <taxon>Bacteria</taxon>
        <taxon>Candidatus Wolfeibacteriota</taxon>
    </lineage>
</organism>
<gene>
    <name evidence="2" type="ORF">UY19_C0010G0032</name>
</gene>
<dbReference type="SUPFAM" id="SSF49265">
    <property type="entry name" value="Fibronectin type III"/>
    <property type="match status" value="1"/>
</dbReference>
<dbReference type="CDD" id="cd00063">
    <property type="entry name" value="FN3"/>
    <property type="match status" value="1"/>
</dbReference>
<dbReference type="InterPro" id="IPR036116">
    <property type="entry name" value="FN3_sf"/>
</dbReference>
<comment type="caution">
    <text evidence="2">The sequence shown here is derived from an EMBL/GenBank/DDBJ whole genome shotgun (WGS) entry which is preliminary data.</text>
</comment>
<dbReference type="InterPro" id="IPR013783">
    <property type="entry name" value="Ig-like_fold"/>
</dbReference>
<protein>
    <submittedName>
        <fullName evidence="2">Di-glucose binding within endoplasmic reticulum</fullName>
    </submittedName>
</protein>
<dbReference type="InterPro" id="IPR003961">
    <property type="entry name" value="FN3_dom"/>
</dbReference>
<accession>A0A0G1U6K3</accession>
<sequence>MNIRSKKTRIYLVAIMLAVALTALIMTNRNASREEGGEAILSWNANKETDVIGYRVYYGTEKRTGECPLGGYADKIDVGNRTTHTVTNLEKGKRYYFSTTSYNKGGKESCFSQEVSKEIK</sequence>
<feature type="domain" description="Fibronectin type-III" evidence="1">
    <location>
        <begin position="25"/>
        <end position="120"/>
    </location>
</feature>
<name>A0A0G1U6K3_9BACT</name>
<dbReference type="Proteomes" id="UP000033882">
    <property type="component" value="Unassembled WGS sequence"/>
</dbReference>
<dbReference type="Pfam" id="PF00041">
    <property type="entry name" value="fn3"/>
    <property type="match status" value="1"/>
</dbReference>
<dbReference type="Gene3D" id="2.60.40.10">
    <property type="entry name" value="Immunoglobulins"/>
    <property type="match status" value="1"/>
</dbReference>